<organism evidence="1 2">
    <name type="scientific">Smittium culicis</name>
    <dbReference type="NCBI Taxonomy" id="133412"/>
    <lineage>
        <taxon>Eukaryota</taxon>
        <taxon>Fungi</taxon>
        <taxon>Fungi incertae sedis</taxon>
        <taxon>Zoopagomycota</taxon>
        <taxon>Kickxellomycotina</taxon>
        <taxon>Harpellomycetes</taxon>
        <taxon>Harpellales</taxon>
        <taxon>Legeriomycetaceae</taxon>
        <taxon>Smittium</taxon>
    </lineage>
</organism>
<keyword evidence="2" id="KW-1185">Reference proteome</keyword>
<dbReference type="AlphaFoldDB" id="A0A1R1YK95"/>
<name>A0A1R1YK95_9FUNG</name>
<accession>A0A1R1YK95</accession>
<reference evidence="2" key="1">
    <citation type="submission" date="2017-01" db="EMBL/GenBank/DDBJ databases">
        <authorList>
            <person name="Wang Y."/>
            <person name="White M."/>
            <person name="Kvist S."/>
            <person name="Moncalvo J.-M."/>
        </authorList>
    </citation>
    <scope>NUCLEOTIDE SEQUENCE [LARGE SCALE GENOMIC DNA]</scope>
    <source>
        <strain evidence="2">ID-206-W2</strain>
    </source>
</reference>
<evidence type="ECO:0000313" key="2">
    <source>
        <dbReference type="Proteomes" id="UP000187429"/>
    </source>
</evidence>
<proteinExistence type="predicted"/>
<sequence>MKPENLLELFVTFMLFKTESGNQLVNRIFYYWNTTCALAYNQKCQQSWCQLMAQLYRPYLFDIHLDIKLPKPHICSPHFVVNSHKLPHPSC</sequence>
<comment type="caution">
    <text evidence="1">The sequence shown here is derived from an EMBL/GenBank/DDBJ whole genome shotgun (WGS) entry which is preliminary data.</text>
</comment>
<dbReference type="Proteomes" id="UP000187429">
    <property type="component" value="Unassembled WGS sequence"/>
</dbReference>
<dbReference type="EMBL" id="LSSM01001143">
    <property type="protein sequence ID" value="OMJ27146.1"/>
    <property type="molecule type" value="Genomic_DNA"/>
</dbReference>
<protein>
    <submittedName>
        <fullName evidence="1">Uncharacterized protein</fullName>
    </submittedName>
</protein>
<gene>
    <name evidence="1" type="ORF">AYI69_g3421</name>
</gene>
<evidence type="ECO:0000313" key="1">
    <source>
        <dbReference type="EMBL" id="OMJ27146.1"/>
    </source>
</evidence>